<proteinExistence type="predicted"/>
<protein>
    <submittedName>
        <fullName evidence="1">Uncharacterized protein</fullName>
    </submittedName>
</protein>
<organism evidence="1">
    <name type="scientific">Sylvanvirus sp</name>
    <dbReference type="NCBI Taxonomy" id="2487774"/>
    <lineage>
        <taxon>Viruses</taxon>
    </lineage>
</organism>
<evidence type="ECO:0000313" key="1">
    <source>
        <dbReference type="EMBL" id="AYV87210.1"/>
    </source>
</evidence>
<name>A0A3G5AJ53_9VIRU</name>
<reference evidence="1" key="1">
    <citation type="submission" date="2018-10" db="EMBL/GenBank/DDBJ databases">
        <title>Hidden diversity of soil giant viruses.</title>
        <authorList>
            <person name="Schulz F."/>
            <person name="Alteio L."/>
            <person name="Goudeau D."/>
            <person name="Ryan E.M."/>
            <person name="Malmstrom R.R."/>
            <person name="Blanchard J."/>
            <person name="Woyke T."/>
        </authorList>
    </citation>
    <scope>NUCLEOTIDE SEQUENCE</scope>
    <source>
        <strain evidence="1">SYV1</strain>
    </source>
</reference>
<accession>A0A3G5AJ53</accession>
<dbReference type="EMBL" id="MK072541">
    <property type="protein sequence ID" value="AYV87210.1"/>
    <property type="molecule type" value="Genomic_DNA"/>
</dbReference>
<sequence length="90" mass="9864">MSSLNTLAGTHLENCPGDNLGYCLKQRNCGCGCFDDDADSEGDEEEVLFHSVECPHRDCGDEMSICALKPSHCTPVPCPNFKICRCRLPL</sequence>
<gene>
    <name evidence="1" type="ORF">Sylvanvirus35_8</name>
</gene>